<reference evidence="1" key="1">
    <citation type="submission" date="2021-08" db="EMBL/GenBank/DDBJ databases">
        <title>The first chromosome-level gecko genome reveals the dynamic sex chromosomes of Neotropical dwarf geckos (Sphaerodactylidae: Sphaerodactylus).</title>
        <authorList>
            <person name="Pinto B.J."/>
            <person name="Keating S.E."/>
            <person name="Gamble T."/>
        </authorList>
    </citation>
    <scope>NUCLEOTIDE SEQUENCE</scope>
    <source>
        <strain evidence="1">TG3544</strain>
    </source>
</reference>
<comment type="caution">
    <text evidence="1">The sequence shown here is derived from an EMBL/GenBank/DDBJ whole genome shotgun (WGS) entry which is preliminary data.</text>
</comment>
<organism evidence="1 2">
    <name type="scientific">Sphaerodactylus townsendi</name>
    <dbReference type="NCBI Taxonomy" id="933632"/>
    <lineage>
        <taxon>Eukaryota</taxon>
        <taxon>Metazoa</taxon>
        <taxon>Chordata</taxon>
        <taxon>Craniata</taxon>
        <taxon>Vertebrata</taxon>
        <taxon>Euteleostomi</taxon>
        <taxon>Lepidosauria</taxon>
        <taxon>Squamata</taxon>
        <taxon>Bifurcata</taxon>
        <taxon>Gekkota</taxon>
        <taxon>Sphaerodactylidae</taxon>
        <taxon>Sphaerodactylus</taxon>
    </lineage>
</organism>
<proteinExistence type="predicted"/>
<keyword evidence="2" id="KW-1185">Reference proteome</keyword>
<accession>A0ACB8FVD7</accession>
<sequence length="297" mass="33147">MAFEGQGLSDKIGLKAELQLDSLKPKGAVKRTLFFDYHQSQLVFPFMIDRRKRLTCKDFVVYLKDESEFRDKLSPIGISLNYSLDESTFSSGFAVNPVLNYYQESIVGEKAYILVDCGEDNLCIPDLKLSAVPTGDIELHLEYELEASLPLVGVHLAMPEGPTCRVALADETEPWSPPRTGAKERTKKGQCKQAIVVCRRSSIQNQMGKQHAHAAPGGSCNPKDLSSYQTGNIAVNSPFNLPPDLIDFMKDNMVEQKERFCLQGGIGTELRNLQLVRLRGRREYNSDSFPKHCLNAG</sequence>
<evidence type="ECO:0000313" key="1">
    <source>
        <dbReference type="EMBL" id="KAH8011065.1"/>
    </source>
</evidence>
<name>A0ACB8FVD7_9SAUR</name>
<protein>
    <submittedName>
        <fullName evidence="1">Uncharacterized protein</fullName>
    </submittedName>
</protein>
<dbReference type="Proteomes" id="UP000827872">
    <property type="component" value="Linkage Group LG11"/>
</dbReference>
<dbReference type="EMBL" id="CM037624">
    <property type="protein sequence ID" value="KAH8011065.1"/>
    <property type="molecule type" value="Genomic_DNA"/>
</dbReference>
<evidence type="ECO:0000313" key="2">
    <source>
        <dbReference type="Proteomes" id="UP000827872"/>
    </source>
</evidence>
<gene>
    <name evidence="1" type="ORF">K3G42_018097</name>
</gene>